<dbReference type="Proteomes" id="UP000824120">
    <property type="component" value="Chromosome 8"/>
</dbReference>
<gene>
    <name evidence="2" type="ORF">H5410_040588</name>
</gene>
<organism evidence="2 3">
    <name type="scientific">Solanum commersonii</name>
    <name type="common">Commerson's wild potato</name>
    <name type="synonym">Commerson's nightshade</name>
    <dbReference type="NCBI Taxonomy" id="4109"/>
    <lineage>
        <taxon>Eukaryota</taxon>
        <taxon>Viridiplantae</taxon>
        <taxon>Streptophyta</taxon>
        <taxon>Embryophyta</taxon>
        <taxon>Tracheophyta</taxon>
        <taxon>Spermatophyta</taxon>
        <taxon>Magnoliopsida</taxon>
        <taxon>eudicotyledons</taxon>
        <taxon>Gunneridae</taxon>
        <taxon>Pentapetalae</taxon>
        <taxon>asterids</taxon>
        <taxon>lamiids</taxon>
        <taxon>Solanales</taxon>
        <taxon>Solanaceae</taxon>
        <taxon>Solanoideae</taxon>
        <taxon>Solaneae</taxon>
        <taxon>Solanum</taxon>
    </lineage>
</organism>
<keyword evidence="3" id="KW-1185">Reference proteome</keyword>
<protein>
    <submittedName>
        <fullName evidence="2">Uncharacterized protein</fullName>
    </submittedName>
</protein>
<dbReference type="EMBL" id="JACXVP010000008">
    <property type="protein sequence ID" value="KAG5590074.1"/>
    <property type="molecule type" value="Genomic_DNA"/>
</dbReference>
<proteinExistence type="predicted"/>
<evidence type="ECO:0000313" key="2">
    <source>
        <dbReference type="EMBL" id="KAG5590074.1"/>
    </source>
</evidence>
<evidence type="ECO:0000256" key="1">
    <source>
        <dbReference type="SAM" id="MobiDB-lite"/>
    </source>
</evidence>
<comment type="caution">
    <text evidence="2">The sequence shown here is derived from an EMBL/GenBank/DDBJ whole genome shotgun (WGS) entry which is preliminary data.</text>
</comment>
<evidence type="ECO:0000313" key="3">
    <source>
        <dbReference type="Proteomes" id="UP000824120"/>
    </source>
</evidence>
<feature type="region of interest" description="Disordered" evidence="1">
    <location>
        <begin position="12"/>
        <end position="39"/>
    </location>
</feature>
<accession>A0A9J5XQK0</accession>
<reference evidence="2 3" key="1">
    <citation type="submission" date="2020-09" db="EMBL/GenBank/DDBJ databases">
        <title>De no assembly of potato wild relative species, Solanum commersonii.</title>
        <authorList>
            <person name="Cho K."/>
        </authorList>
    </citation>
    <scope>NUCLEOTIDE SEQUENCE [LARGE SCALE GENOMIC DNA]</scope>
    <source>
        <strain evidence="2">LZ3.2</strain>
        <tissue evidence="2">Leaf</tissue>
    </source>
</reference>
<dbReference type="AlphaFoldDB" id="A0A9J5XQK0"/>
<name>A0A9J5XQK0_SOLCO</name>
<sequence length="193" mass="22440">MLNDEFDVVDINNHDDEIGGDEVSDLGSNNSTSSQSSHIYKGMDHDKSLVRESHEHGYAYDICEFNDHFNQIRDLVPKAAETLECIGFHTWSRAFFSRNKYNIMTSNITELVNIMFGVEREFIIKFTLVPPKDSWIVPLDILEREIPPPYVDPSEPRRRRYKRWHGVGESFPTRKNKCSICKDFGHKRTTCPN</sequence>
<feature type="compositionally biased region" description="Low complexity" evidence="1">
    <location>
        <begin position="28"/>
        <end position="37"/>
    </location>
</feature>